<feature type="region of interest" description="Disordered" evidence="1">
    <location>
        <begin position="82"/>
        <end position="102"/>
    </location>
</feature>
<dbReference type="Pfam" id="PF06013">
    <property type="entry name" value="WXG100"/>
    <property type="match status" value="1"/>
</dbReference>
<dbReference type="InterPro" id="IPR036689">
    <property type="entry name" value="ESAT-6-like_sf"/>
</dbReference>
<dbReference type="Gene3D" id="1.10.287.1060">
    <property type="entry name" value="ESAT-6-like"/>
    <property type="match status" value="1"/>
</dbReference>
<organism evidence="2 3">
    <name type="scientific">Nocardia cyriacigeorgica (strain GUH-2)</name>
    <dbReference type="NCBI Taxonomy" id="1127134"/>
    <lineage>
        <taxon>Bacteria</taxon>
        <taxon>Bacillati</taxon>
        <taxon>Actinomycetota</taxon>
        <taxon>Actinomycetes</taxon>
        <taxon>Mycobacteriales</taxon>
        <taxon>Nocardiaceae</taxon>
        <taxon>Nocardia</taxon>
    </lineage>
</organism>
<dbReference type="EMBL" id="FO082843">
    <property type="protein sequence ID" value="CCF61701.1"/>
    <property type="molecule type" value="Genomic_DNA"/>
</dbReference>
<gene>
    <name evidence="2" type="ordered locus">NOCYR_0890</name>
</gene>
<protein>
    <submittedName>
        <fullName evidence="2">Putative esxB culture filtrate protein</fullName>
    </submittedName>
</protein>
<keyword evidence="3" id="KW-1185">Reference proteome</keyword>
<dbReference type="RefSeq" id="WP_014349169.1">
    <property type="nucleotide sequence ID" value="NC_016887.1"/>
</dbReference>
<dbReference type="OrthoDB" id="4554345at2"/>
<dbReference type="STRING" id="1127134.NOCYR_0890"/>
<evidence type="ECO:0000256" key="1">
    <source>
        <dbReference type="SAM" id="MobiDB-lite"/>
    </source>
</evidence>
<dbReference type="KEGG" id="ncy:NOCYR_0890"/>
<evidence type="ECO:0000313" key="3">
    <source>
        <dbReference type="Proteomes" id="UP000008190"/>
    </source>
</evidence>
<sequence length="114" mass="12235">MVVKSDLAAMQAAVNHINSVKGQLDAEINNVETLCQGIRTAWEGQAKGSFDKVMADFQNANNKMNQALDEFATQIKETQVGYTEQEQRAQDAIMNTGASSGLGDGLGLNSSLKI</sequence>
<dbReference type="InterPro" id="IPR010310">
    <property type="entry name" value="T7SS_ESAT-6-like"/>
</dbReference>
<evidence type="ECO:0000313" key="2">
    <source>
        <dbReference type="EMBL" id="CCF61701.1"/>
    </source>
</evidence>
<accession>H6R0S7</accession>
<dbReference type="NCBIfam" id="TIGR03930">
    <property type="entry name" value="WXG100_ESAT6"/>
    <property type="match status" value="1"/>
</dbReference>
<reference evidence="2 3" key="1">
    <citation type="journal article" date="2012" name="J. Bacteriol.">
        <title>Genome sequence of the human- and animal-pathogenic strain Nocardia cyriacigeorgica GUH-2.</title>
        <authorList>
            <person name="Zoropogui A."/>
            <person name="Pujic P."/>
            <person name="Normand P."/>
            <person name="Barbe V."/>
            <person name="Beaman B."/>
            <person name="Beaman L."/>
            <person name="Boiron P."/>
            <person name="Colinon C."/>
            <person name="Deredjian A."/>
            <person name="Graindorge A."/>
            <person name="Mangenot S."/>
            <person name="Nazaret S."/>
            <person name="Neto M."/>
            <person name="Petit S."/>
            <person name="Roche D."/>
            <person name="Vallenet D."/>
            <person name="Rodriguez-Nava V."/>
            <person name="Richard Y."/>
            <person name="Cournoyer B."/>
            <person name="Blaha D."/>
        </authorList>
    </citation>
    <scope>NUCLEOTIDE SEQUENCE [LARGE SCALE GENOMIC DNA]</scope>
    <source>
        <strain evidence="2 3">GUH-2</strain>
    </source>
</reference>
<dbReference type="Proteomes" id="UP000008190">
    <property type="component" value="Chromosome"/>
</dbReference>
<dbReference type="SUPFAM" id="SSF140453">
    <property type="entry name" value="EsxAB dimer-like"/>
    <property type="match status" value="1"/>
</dbReference>
<dbReference type="AlphaFoldDB" id="H6R0S7"/>
<proteinExistence type="predicted"/>
<name>H6R0S7_NOCCG</name>
<dbReference type="HOGENOM" id="CLU_151185_2_1_11"/>